<evidence type="ECO:0000256" key="2">
    <source>
        <dbReference type="SAM" id="SignalP"/>
    </source>
</evidence>
<dbReference type="InterPro" id="IPR038404">
    <property type="entry name" value="TRAP_DctP_sf"/>
</dbReference>
<dbReference type="EMBL" id="DYZA01000167">
    <property type="protein sequence ID" value="HJD97643.1"/>
    <property type="molecule type" value="Genomic_DNA"/>
</dbReference>
<dbReference type="Gene3D" id="3.40.190.170">
    <property type="entry name" value="Bacterial extracellular solute-binding protein, family 7"/>
    <property type="match status" value="1"/>
</dbReference>
<dbReference type="NCBIfam" id="NF037995">
    <property type="entry name" value="TRAP_S1"/>
    <property type="match status" value="1"/>
</dbReference>
<dbReference type="Pfam" id="PF03480">
    <property type="entry name" value="DctP"/>
    <property type="match status" value="1"/>
</dbReference>
<dbReference type="GO" id="GO:0055085">
    <property type="term" value="P:transmembrane transport"/>
    <property type="evidence" value="ECO:0007669"/>
    <property type="project" value="InterPro"/>
</dbReference>
<sequence length="349" mass="38834">MKRPLLLSLLALSLLCPAASQAAERTYELAFTSEGYRENHVVYQQVWEPWMQEVEKRSNGRLKIVYYSPGSICTSKDVPDAVVKGRVDIGHSLFGANPGLYGYSDTGEANVPGASSMAASMGFYKYVTQNDWVKAELDNKEIKLLTIWSTGPMMLTSKTPITKVADLKGRKINYHISGADELITSFGAVPIFVAPPDIYMSIQRGQTDTSLMALTILKPFKLYEVLTEILNYPIAPGYHYMVMNRSVWESLPADLQKILEETTGETMAKAIAVAVDASIKDSVDYVLSNGKCRMNEMPAEEQAKMAKFLEPFKQNWISSMEKRGLTRAKEALGLFEKCMEEANAQYGGK</sequence>
<keyword evidence="1 2" id="KW-0732">Signal</keyword>
<dbReference type="SUPFAM" id="SSF53850">
    <property type="entry name" value="Periplasmic binding protein-like II"/>
    <property type="match status" value="1"/>
</dbReference>
<dbReference type="PANTHER" id="PTHR33376:SF15">
    <property type="entry name" value="BLL6794 PROTEIN"/>
    <property type="match status" value="1"/>
</dbReference>
<name>A0A921AWY0_9BACT</name>
<comment type="caution">
    <text evidence="3">The sequence shown here is derived from an EMBL/GenBank/DDBJ whole genome shotgun (WGS) entry which is preliminary data.</text>
</comment>
<evidence type="ECO:0000313" key="4">
    <source>
        <dbReference type="Proteomes" id="UP000698963"/>
    </source>
</evidence>
<accession>A0A921AWY0</accession>
<dbReference type="PANTHER" id="PTHR33376">
    <property type="match status" value="1"/>
</dbReference>
<reference evidence="3" key="1">
    <citation type="journal article" date="2021" name="PeerJ">
        <title>Extensive microbial diversity within the chicken gut microbiome revealed by metagenomics and culture.</title>
        <authorList>
            <person name="Gilroy R."/>
            <person name="Ravi A."/>
            <person name="Getino M."/>
            <person name="Pursley I."/>
            <person name="Horton D.L."/>
            <person name="Alikhan N.F."/>
            <person name="Baker D."/>
            <person name="Gharbi K."/>
            <person name="Hall N."/>
            <person name="Watson M."/>
            <person name="Adriaenssens E.M."/>
            <person name="Foster-Nyarko E."/>
            <person name="Jarju S."/>
            <person name="Secka A."/>
            <person name="Antonio M."/>
            <person name="Oren A."/>
            <person name="Chaudhuri R.R."/>
            <person name="La Ragione R."/>
            <person name="Hildebrand F."/>
            <person name="Pallen M.J."/>
        </authorList>
    </citation>
    <scope>NUCLEOTIDE SEQUENCE</scope>
    <source>
        <strain evidence="3">ChiGjej2B2-19336</strain>
    </source>
</reference>
<feature type="chain" id="PRO_5037115445" evidence="2">
    <location>
        <begin position="23"/>
        <end position="349"/>
    </location>
</feature>
<gene>
    <name evidence="3" type="primary">dctP</name>
    <name evidence="3" type="ORF">K8W16_08365</name>
</gene>
<proteinExistence type="predicted"/>
<organism evidence="3 4">
    <name type="scientific">Mailhella massiliensis</name>
    <dbReference type="NCBI Taxonomy" id="1903261"/>
    <lineage>
        <taxon>Bacteria</taxon>
        <taxon>Pseudomonadati</taxon>
        <taxon>Thermodesulfobacteriota</taxon>
        <taxon>Desulfovibrionia</taxon>
        <taxon>Desulfovibrionales</taxon>
        <taxon>Desulfovibrionaceae</taxon>
        <taxon>Mailhella</taxon>
    </lineage>
</organism>
<evidence type="ECO:0000256" key="1">
    <source>
        <dbReference type="ARBA" id="ARBA00022729"/>
    </source>
</evidence>
<protein>
    <submittedName>
        <fullName evidence="3">TRAP transporter substrate-binding protein DctP</fullName>
    </submittedName>
</protein>
<dbReference type="RefSeq" id="WP_304122688.1">
    <property type="nucleotide sequence ID" value="NZ_DYZA01000167.1"/>
</dbReference>
<evidence type="ECO:0000313" key="3">
    <source>
        <dbReference type="EMBL" id="HJD97643.1"/>
    </source>
</evidence>
<dbReference type="InterPro" id="IPR018389">
    <property type="entry name" value="DctP_fam"/>
</dbReference>
<feature type="signal peptide" evidence="2">
    <location>
        <begin position="1"/>
        <end position="22"/>
    </location>
</feature>
<reference evidence="3" key="2">
    <citation type="submission" date="2021-09" db="EMBL/GenBank/DDBJ databases">
        <authorList>
            <person name="Gilroy R."/>
        </authorList>
    </citation>
    <scope>NUCLEOTIDE SEQUENCE</scope>
    <source>
        <strain evidence="3">ChiGjej2B2-19336</strain>
    </source>
</reference>
<dbReference type="AlphaFoldDB" id="A0A921AWY0"/>
<dbReference type="Proteomes" id="UP000698963">
    <property type="component" value="Unassembled WGS sequence"/>
</dbReference>